<evidence type="ECO:0000259" key="2">
    <source>
        <dbReference type="Pfam" id="PF06985"/>
    </source>
</evidence>
<proteinExistence type="predicted"/>
<feature type="domain" description="Heterokaryon incompatibility" evidence="2">
    <location>
        <begin position="71"/>
        <end position="139"/>
    </location>
</feature>
<dbReference type="EMBL" id="JAANER010000001">
    <property type="protein sequence ID" value="KAG9195765.1"/>
    <property type="molecule type" value="Genomic_DNA"/>
</dbReference>
<keyword evidence="4" id="KW-1185">Reference proteome</keyword>
<protein>
    <recommendedName>
        <fullName evidence="2">Heterokaryon incompatibility domain-containing protein</fullName>
    </recommendedName>
</protein>
<dbReference type="PANTHER" id="PTHR24148">
    <property type="entry name" value="ANKYRIN REPEAT DOMAIN-CONTAINING PROTEIN 39 HOMOLOG-RELATED"/>
    <property type="match status" value="1"/>
</dbReference>
<evidence type="ECO:0000313" key="4">
    <source>
        <dbReference type="Proteomes" id="UP001199106"/>
    </source>
</evidence>
<dbReference type="PANTHER" id="PTHR24148:SF73">
    <property type="entry name" value="HET DOMAIN PROTEIN (AFU_ORTHOLOGUE AFUA_8G01020)"/>
    <property type="match status" value="1"/>
</dbReference>
<feature type="region of interest" description="Disordered" evidence="1">
    <location>
        <begin position="1"/>
        <end position="32"/>
    </location>
</feature>
<dbReference type="InterPro" id="IPR052895">
    <property type="entry name" value="HetReg/Transcr_Mod"/>
</dbReference>
<dbReference type="InterPro" id="IPR010730">
    <property type="entry name" value="HET"/>
</dbReference>
<comment type="caution">
    <text evidence="3">The sequence shown here is derived from an EMBL/GenBank/DDBJ whole genome shotgun (WGS) entry which is preliminary data.</text>
</comment>
<sequence length="207" mass="23580">MELLFEPEDDKATPTRSNSPPRSPQPLFEHSPLDLGTPSIRLVRVLADISFDGHIQLEIRHAAIESTYNCLSYVRQNLRAFLGSAGKKPYVCSRWLWVDALCIDQSNNSERSHQVQQMGHIFSLAIKAISWLGADEQIAQVFRDSTQPLRFDMVYPQHNRPEVSLARLITFMAGSEEVERWHSPEVKGEGAVVPENPNLMHFQNYSH</sequence>
<accession>A0AAD4IJG1</accession>
<evidence type="ECO:0000313" key="3">
    <source>
        <dbReference type="EMBL" id="KAG9195765.1"/>
    </source>
</evidence>
<name>A0AAD4IJG1_9PLEO</name>
<reference evidence="3" key="1">
    <citation type="submission" date="2021-07" db="EMBL/GenBank/DDBJ databases">
        <title>Genome Resource of American Ginseng Black Spot Pathogen Alternaria panax.</title>
        <authorList>
            <person name="Qiu C."/>
            <person name="Wang W."/>
            <person name="Liu Z."/>
        </authorList>
    </citation>
    <scope>NUCLEOTIDE SEQUENCE</scope>
    <source>
        <strain evidence="3">BNCC115425</strain>
    </source>
</reference>
<organism evidence="3 4">
    <name type="scientific">Alternaria panax</name>
    <dbReference type="NCBI Taxonomy" id="48097"/>
    <lineage>
        <taxon>Eukaryota</taxon>
        <taxon>Fungi</taxon>
        <taxon>Dikarya</taxon>
        <taxon>Ascomycota</taxon>
        <taxon>Pezizomycotina</taxon>
        <taxon>Dothideomycetes</taxon>
        <taxon>Pleosporomycetidae</taxon>
        <taxon>Pleosporales</taxon>
        <taxon>Pleosporineae</taxon>
        <taxon>Pleosporaceae</taxon>
        <taxon>Alternaria</taxon>
        <taxon>Alternaria sect. Panax</taxon>
    </lineage>
</organism>
<gene>
    <name evidence="3" type="ORF">G6011_00886</name>
</gene>
<dbReference type="Proteomes" id="UP001199106">
    <property type="component" value="Unassembled WGS sequence"/>
</dbReference>
<evidence type="ECO:0000256" key="1">
    <source>
        <dbReference type="SAM" id="MobiDB-lite"/>
    </source>
</evidence>
<dbReference type="AlphaFoldDB" id="A0AAD4IJG1"/>
<dbReference type="Pfam" id="PF06985">
    <property type="entry name" value="HET"/>
    <property type="match status" value="1"/>
</dbReference>